<dbReference type="Proteomes" id="UP001597260">
    <property type="component" value="Unassembled WGS sequence"/>
</dbReference>
<evidence type="ECO:0000313" key="1">
    <source>
        <dbReference type="EMBL" id="MFD1325234.1"/>
    </source>
</evidence>
<proteinExistence type="predicted"/>
<reference evidence="2" key="1">
    <citation type="journal article" date="2019" name="Int. J. Syst. Evol. Microbiol.">
        <title>The Global Catalogue of Microorganisms (GCM) 10K type strain sequencing project: providing services to taxonomists for standard genome sequencing and annotation.</title>
        <authorList>
            <consortium name="The Broad Institute Genomics Platform"/>
            <consortium name="The Broad Institute Genome Sequencing Center for Infectious Disease"/>
            <person name="Wu L."/>
            <person name="Ma J."/>
        </authorList>
    </citation>
    <scope>NUCLEOTIDE SEQUENCE [LARGE SCALE GENOMIC DNA]</scope>
    <source>
        <strain evidence="2">JCM 31037</strain>
    </source>
</reference>
<dbReference type="RefSeq" id="WP_377577214.1">
    <property type="nucleotide sequence ID" value="NZ_JBHTMP010000071.1"/>
</dbReference>
<dbReference type="EMBL" id="JBHTMP010000071">
    <property type="protein sequence ID" value="MFD1325234.1"/>
    <property type="molecule type" value="Genomic_DNA"/>
</dbReference>
<gene>
    <name evidence="1" type="ORF">ACFQ4H_29530</name>
</gene>
<keyword evidence="2" id="KW-1185">Reference proteome</keyword>
<name>A0ABW3YLT1_9ACTN</name>
<protein>
    <submittedName>
        <fullName evidence="1">Uncharacterized protein</fullName>
    </submittedName>
</protein>
<comment type="caution">
    <text evidence="1">The sequence shown here is derived from an EMBL/GenBank/DDBJ whole genome shotgun (WGS) entry which is preliminary data.</text>
</comment>
<sequence>MKPSPRQRRLYDEIERRSRPLLDDRTFEKTLDELIRWASGSLPLREHPAAVRRVVRLPIVDDDRPDQRRSS</sequence>
<organism evidence="1 2">
    <name type="scientific">Micromonospora sonneratiae</name>
    <dbReference type="NCBI Taxonomy" id="1184706"/>
    <lineage>
        <taxon>Bacteria</taxon>
        <taxon>Bacillati</taxon>
        <taxon>Actinomycetota</taxon>
        <taxon>Actinomycetes</taxon>
        <taxon>Micromonosporales</taxon>
        <taxon>Micromonosporaceae</taxon>
        <taxon>Micromonospora</taxon>
    </lineage>
</organism>
<accession>A0ABW3YLT1</accession>
<evidence type="ECO:0000313" key="2">
    <source>
        <dbReference type="Proteomes" id="UP001597260"/>
    </source>
</evidence>